<sequence length="281" mass="30187">MSRVTNRPPSLMIRTSAPSPGESNTSSDDPSLTQVAVSNKMTSKLLPALNAGGGLAPIKGNMSCSSETQLDNYELQARTDPHHIETSQAGQLSQLAIPVSLTSDNPVDPATIVRADASYQAPLPAAVPIVNPLLKRVADSMPLSLAPPQKKKCPLPTKKVASKLRIHGSEEDAVLSQGSASPLEPMAPLAVTVDLSSSETRSDTGMGLHREPPVPLQVELSQIFPPRGPNPVVEEFRQREGKTIALPGYPGKYLTTPYRIPNFHKFHYHLAKPMISKRMAT</sequence>
<keyword evidence="3" id="KW-1185">Reference proteome</keyword>
<dbReference type="Proteomes" id="UP001454036">
    <property type="component" value="Unassembled WGS sequence"/>
</dbReference>
<feature type="region of interest" description="Disordered" evidence="1">
    <location>
        <begin position="1"/>
        <end position="38"/>
    </location>
</feature>
<name>A0AAV3PD13_LITER</name>
<comment type="caution">
    <text evidence="2">The sequence shown here is derived from an EMBL/GenBank/DDBJ whole genome shotgun (WGS) entry which is preliminary data.</text>
</comment>
<gene>
    <name evidence="2" type="ORF">LIER_08293</name>
</gene>
<evidence type="ECO:0000313" key="3">
    <source>
        <dbReference type="Proteomes" id="UP001454036"/>
    </source>
</evidence>
<dbReference type="EMBL" id="BAABME010001334">
    <property type="protein sequence ID" value="GAA0149008.1"/>
    <property type="molecule type" value="Genomic_DNA"/>
</dbReference>
<evidence type="ECO:0000256" key="1">
    <source>
        <dbReference type="SAM" id="MobiDB-lite"/>
    </source>
</evidence>
<feature type="compositionally biased region" description="Polar residues" evidence="1">
    <location>
        <begin position="16"/>
        <end position="38"/>
    </location>
</feature>
<dbReference type="AlphaFoldDB" id="A0AAV3PD13"/>
<organism evidence="2 3">
    <name type="scientific">Lithospermum erythrorhizon</name>
    <name type="common">Purple gromwell</name>
    <name type="synonym">Lithospermum officinale var. erythrorhizon</name>
    <dbReference type="NCBI Taxonomy" id="34254"/>
    <lineage>
        <taxon>Eukaryota</taxon>
        <taxon>Viridiplantae</taxon>
        <taxon>Streptophyta</taxon>
        <taxon>Embryophyta</taxon>
        <taxon>Tracheophyta</taxon>
        <taxon>Spermatophyta</taxon>
        <taxon>Magnoliopsida</taxon>
        <taxon>eudicotyledons</taxon>
        <taxon>Gunneridae</taxon>
        <taxon>Pentapetalae</taxon>
        <taxon>asterids</taxon>
        <taxon>lamiids</taxon>
        <taxon>Boraginales</taxon>
        <taxon>Boraginaceae</taxon>
        <taxon>Boraginoideae</taxon>
        <taxon>Lithospermeae</taxon>
        <taxon>Lithospermum</taxon>
    </lineage>
</organism>
<accession>A0AAV3PD13</accession>
<proteinExistence type="predicted"/>
<reference evidence="2 3" key="1">
    <citation type="submission" date="2024-01" db="EMBL/GenBank/DDBJ databases">
        <title>The complete chloroplast genome sequence of Lithospermum erythrorhizon: insights into the phylogenetic relationship among Boraginaceae species and the maternal lineages of purple gromwells.</title>
        <authorList>
            <person name="Okada T."/>
            <person name="Watanabe K."/>
        </authorList>
    </citation>
    <scope>NUCLEOTIDE SEQUENCE [LARGE SCALE GENOMIC DNA]</scope>
</reference>
<evidence type="ECO:0000313" key="2">
    <source>
        <dbReference type="EMBL" id="GAA0149008.1"/>
    </source>
</evidence>
<protein>
    <submittedName>
        <fullName evidence="2">Uncharacterized protein</fullName>
    </submittedName>
</protein>